<evidence type="ECO:0000256" key="6">
    <source>
        <dbReference type="ARBA" id="ARBA00023053"/>
    </source>
</evidence>
<evidence type="ECO:0000256" key="9">
    <source>
        <dbReference type="ARBA" id="ARBA00023303"/>
    </source>
</evidence>
<evidence type="ECO:0000256" key="5">
    <source>
        <dbReference type="ARBA" id="ARBA00022989"/>
    </source>
</evidence>
<dbReference type="EMBL" id="FOLW01000003">
    <property type="protein sequence ID" value="SFC62573.1"/>
    <property type="molecule type" value="Genomic_DNA"/>
</dbReference>
<keyword evidence="12" id="KW-0813">Transport</keyword>
<dbReference type="GO" id="GO:0140114">
    <property type="term" value="P:cellular detoxification of fluoride"/>
    <property type="evidence" value="ECO:0007669"/>
    <property type="project" value="UniProtKB-UniRule"/>
</dbReference>
<feature type="transmembrane region" description="Helical" evidence="12">
    <location>
        <begin position="41"/>
        <end position="59"/>
    </location>
</feature>
<keyword evidence="9 12" id="KW-0407">Ion channel</keyword>
<keyword evidence="7 12" id="KW-0406">Ion transport</keyword>
<protein>
    <recommendedName>
        <fullName evidence="12">Fluoride-specific ion channel FluC</fullName>
    </recommendedName>
</protein>
<dbReference type="AlphaFoldDB" id="A0AAJ4W9W6"/>
<keyword evidence="8 12" id="KW-0472">Membrane</keyword>
<dbReference type="Pfam" id="PF02537">
    <property type="entry name" value="CRCB"/>
    <property type="match status" value="1"/>
</dbReference>
<dbReference type="HAMAP" id="MF_00454">
    <property type="entry name" value="FluC"/>
    <property type="match status" value="1"/>
</dbReference>
<dbReference type="InterPro" id="IPR003691">
    <property type="entry name" value="FluC"/>
</dbReference>
<dbReference type="Proteomes" id="UP000226420">
    <property type="component" value="Unassembled WGS sequence"/>
</dbReference>
<comment type="subcellular location">
    <subcellularLocation>
        <location evidence="1 12">Cell membrane</location>
        <topology evidence="1 12">Multi-pass membrane protein</topology>
    </subcellularLocation>
</comment>
<organism evidence="13 14">
    <name type="scientific">Pragia fontium DSM 5563 = ATCC 49100</name>
    <dbReference type="NCBI Taxonomy" id="1122977"/>
    <lineage>
        <taxon>Bacteria</taxon>
        <taxon>Pseudomonadati</taxon>
        <taxon>Pseudomonadota</taxon>
        <taxon>Gammaproteobacteria</taxon>
        <taxon>Enterobacterales</taxon>
        <taxon>Budviciaceae</taxon>
        <taxon>Pragia</taxon>
    </lineage>
</organism>
<keyword evidence="3" id="KW-0997">Cell inner membrane</keyword>
<feature type="transmembrane region" description="Helical" evidence="12">
    <location>
        <begin position="71"/>
        <end position="94"/>
    </location>
</feature>
<comment type="activity regulation">
    <text evidence="12">Na(+) is not transported, but it plays an essential structural role and its presence is essential for fluoride channel function.</text>
</comment>
<evidence type="ECO:0000256" key="2">
    <source>
        <dbReference type="ARBA" id="ARBA00022475"/>
    </source>
</evidence>
<evidence type="ECO:0000256" key="4">
    <source>
        <dbReference type="ARBA" id="ARBA00022692"/>
    </source>
</evidence>
<keyword evidence="4 12" id="KW-0812">Transmembrane</keyword>
<feature type="binding site" evidence="12">
    <location>
        <position position="78"/>
    </location>
    <ligand>
        <name>Na(+)</name>
        <dbReference type="ChEBI" id="CHEBI:29101"/>
        <note>structural</note>
    </ligand>
</feature>
<dbReference type="GO" id="GO:0046872">
    <property type="term" value="F:metal ion binding"/>
    <property type="evidence" value="ECO:0007669"/>
    <property type="project" value="UniProtKB-KW"/>
</dbReference>
<evidence type="ECO:0000256" key="10">
    <source>
        <dbReference type="ARBA" id="ARBA00035120"/>
    </source>
</evidence>
<keyword evidence="2 12" id="KW-1003">Cell membrane</keyword>
<evidence type="ECO:0000256" key="11">
    <source>
        <dbReference type="ARBA" id="ARBA00035585"/>
    </source>
</evidence>
<evidence type="ECO:0000256" key="3">
    <source>
        <dbReference type="ARBA" id="ARBA00022519"/>
    </source>
</evidence>
<reference evidence="13 14" key="1">
    <citation type="submission" date="2016-10" db="EMBL/GenBank/DDBJ databases">
        <authorList>
            <person name="Varghese N."/>
            <person name="Submissions S."/>
        </authorList>
    </citation>
    <scope>NUCLEOTIDE SEQUENCE [LARGE SCALE GENOMIC DNA]</scope>
    <source>
        <strain evidence="13 14">DSM 5563</strain>
    </source>
</reference>
<dbReference type="PANTHER" id="PTHR28259:SF1">
    <property type="entry name" value="FLUORIDE EXPORT PROTEIN 1-RELATED"/>
    <property type="match status" value="1"/>
</dbReference>
<evidence type="ECO:0000256" key="8">
    <source>
        <dbReference type="ARBA" id="ARBA00023136"/>
    </source>
</evidence>
<keyword evidence="5 12" id="KW-1133">Transmembrane helix</keyword>
<accession>A0AAJ4W9W6</accession>
<keyword evidence="6 12" id="KW-0915">Sodium</keyword>
<comment type="caution">
    <text evidence="13">The sequence shown here is derived from an EMBL/GenBank/DDBJ whole genome shotgun (WGS) entry which is preliminary data.</text>
</comment>
<feature type="binding site" evidence="12">
    <location>
        <position position="81"/>
    </location>
    <ligand>
        <name>Na(+)</name>
        <dbReference type="ChEBI" id="CHEBI:29101"/>
        <note>structural</note>
    </ligand>
</feature>
<comment type="catalytic activity">
    <reaction evidence="11">
        <text>fluoride(in) = fluoride(out)</text>
        <dbReference type="Rhea" id="RHEA:76159"/>
        <dbReference type="ChEBI" id="CHEBI:17051"/>
    </reaction>
    <physiologicalReaction direction="left-to-right" evidence="11">
        <dbReference type="Rhea" id="RHEA:76160"/>
    </physiologicalReaction>
</comment>
<evidence type="ECO:0000313" key="14">
    <source>
        <dbReference type="Proteomes" id="UP000226420"/>
    </source>
</evidence>
<dbReference type="RefSeq" id="WP_047781947.1">
    <property type="nucleotide sequence ID" value="NZ_FOLW01000003.1"/>
</dbReference>
<dbReference type="NCBIfam" id="TIGR00494">
    <property type="entry name" value="crcB"/>
    <property type="match status" value="1"/>
</dbReference>
<evidence type="ECO:0000256" key="12">
    <source>
        <dbReference type="HAMAP-Rule" id="MF_00454"/>
    </source>
</evidence>
<comment type="similarity">
    <text evidence="10 12">Belongs to the fluoride channel Fluc/FEX (TC 1.A.43) family.</text>
</comment>
<dbReference type="GO" id="GO:0005886">
    <property type="term" value="C:plasma membrane"/>
    <property type="evidence" value="ECO:0007669"/>
    <property type="project" value="UniProtKB-SubCell"/>
</dbReference>
<evidence type="ECO:0000256" key="1">
    <source>
        <dbReference type="ARBA" id="ARBA00004651"/>
    </source>
</evidence>
<evidence type="ECO:0000256" key="7">
    <source>
        <dbReference type="ARBA" id="ARBA00023065"/>
    </source>
</evidence>
<dbReference type="GO" id="GO:0062054">
    <property type="term" value="F:fluoride channel activity"/>
    <property type="evidence" value="ECO:0007669"/>
    <property type="project" value="UniProtKB-UniRule"/>
</dbReference>
<keyword evidence="12" id="KW-0479">Metal-binding</keyword>
<evidence type="ECO:0000313" key="13">
    <source>
        <dbReference type="EMBL" id="SFC62573.1"/>
    </source>
</evidence>
<name>A0AAJ4W9W6_9GAMM</name>
<comment type="function">
    <text evidence="12">Fluoride-specific ion channel. Important for reducing fluoride concentration in the cell, thus reducing its toxicity.</text>
</comment>
<proteinExistence type="inferred from homology"/>
<feature type="transmembrane region" description="Helical" evidence="12">
    <location>
        <begin position="106"/>
        <end position="125"/>
    </location>
</feature>
<dbReference type="PANTHER" id="PTHR28259">
    <property type="entry name" value="FLUORIDE EXPORT PROTEIN 1-RELATED"/>
    <property type="match status" value="1"/>
</dbReference>
<sequence>MSHGITLMIVAFGGAVGAISRFQITHWFTQWFGNNFPYATLAVNVGGSLIMGLLMSALANGSLISPHWRPLIGVGFLGALTTFSTFSFDTLLLFTQGEWLKAVLNILLNVILCLIAVAVGYQLLLKAQ</sequence>
<gene>
    <name evidence="12" type="primary">fluC</name>
    <name evidence="12" type="synonym">crcB</name>
    <name evidence="13" type="ORF">SAMN02745723_103146</name>
</gene>